<evidence type="ECO:0008006" key="3">
    <source>
        <dbReference type="Google" id="ProtNLM"/>
    </source>
</evidence>
<evidence type="ECO:0000313" key="1">
    <source>
        <dbReference type="EMBL" id="KAE8665787.1"/>
    </source>
</evidence>
<keyword evidence="2" id="KW-1185">Reference proteome</keyword>
<dbReference type="Gene3D" id="3.30.420.10">
    <property type="entry name" value="Ribonuclease H-like superfamily/Ribonuclease H"/>
    <property type="match status" value="1"/>
</dbReference>
<dbReference type="InterPro" id="IPR016197">
    <property type="entry name" value="Chromo-like_dom_sf"/>
</dbReference>
<organism evidence="1 2">
    <name type="scientific">Hibiscus syriacus</name>
    <name type="common">Rose of Sharon</name>
    <dbReference type="NCBI Taxonomy" id="106335"/>
    <lineage>
        <taxon>Eukaryota</taxon>
        <taxon>Viridiplantae</taxon>
        <taxon>Streptophyta</taxon>
        <taxon>Embryophyta</taxon>
        <taxon>Tracheophyta</taxon>
        <taxon>Spermatophyta</taxon>
        <taxon>Magnoliopsida</taxon>
        <taxon>eudicotyledons</taxon>
        <taxon>Gunneridae</taxon>
        <taxon>Pentapetalae</taxon>
        <taxon>rosids</taxon>
        <taxon>malvids</taxon>
        <taxon>Malvales</taxon>
        <taxon>Malvaceae</taxon>
        <taxon>Malvoideae</taxon>
        <taxon>Hibiscus</taxon>
    </lineage>
</organism>
<dbReference type="Proteomes" id="UP000436088">
    <property type="component" value="Unassembled WGS sequence"/>
</dbReference>
<evidence type="ECO:0000313" key="2">
    <source>
        <dbReference type="Proteomes" id="UP000436088"/>
    </source>
</evidence>
<dbReference type="PANTHER" id="PTHR45835:SF99">
    <property type="entry name" value="CHROMO DOMAIN-CONTAINING PROTEIN-RELATED"/>
    <property type="match status" value="1"/>
</dbReference>
<name>A0A6A2Y5J3_HIBSY</name>
<dbReference type="InterPro" id="IPR036397">
    <property type="entry name" value="RNaseH_sf"/>
</dbReference>
<proteinExistence type="predicted"/>
<comment type="caution">
    <text evidence="1">The sequence shown here is derived from an EMBL/GenBank/DDBJ whole genome shotgun (WGS) entry which is preliminary data.</text>
</comment>
<gene>
    <name evidence="1" type="ORF">F3Y22_tig00112529pilonHSYRG00028</name>
</gene>
<sequence>MKKVGTIEVTEQSTVEVKEETLLSWWAGQKAELEGRIQTLEDGMTKNRGYLQRILQLVNQAVEEKDSPQSVKSQPTIVEQHNKNRSKQSCLITVLSEHENYTFQPNEPGILAFKSVGFTSTLHLNQTLQEENVRGSSSEVKVDSKGLFGSSGPILPRPKLELQMFDGSNPRGWVRKCQKYFNLLGVPEEQKLDVAVMYLMEKAETWFDGYIMQKHRVTWHEFEKKTANQELTEEEIGQGNDVTNGALEISINAITGNVRHTTLRIQDLLEEFKEVFEEPEGMPPSRKHDHAIVLKQGTHQSISDPIDLLIITRLKWKNRLLICYPHLSYKTKSEHISKPWLLQPIPIPHNAWEVITMDFIEGLPPSAKQNCILVVIDKFTKYVDFMPLSHPYTVVQVVQVAKIYLDQVYKLHGPPKYCLPSRDRWATERLNQCLEQYLRRDSRVDAVQTMMQDKEQFNALLREQLMQASNRMKQIIDKHRTKRDFQVGEEVYLKLQPYRQTSLALRRNLKLAARYFDPTKYRKKLVILHIDWNCHQIQNCIQCFIQNQRAMQFFIQWTNMGPDDATWEDYTVLKNQFPDFDPWGQGSFGGGGIVMMEGILGKQADIIKPLAKWAQSSNDPEQNEVEEKQVNTCSPLGDILRGLVQVVLSVETDWWQHLCKLEIDKQGQELAGLKTESCLVVVRSASLVEMLAWAFYDGSDPYSALPLSCCGFVIANGLLVCILVLKASFFISLEFTKRLKQQIEETLPAWRSKNRTSELAVCCGGFHPESLAATIFHDQSRFECENTIPQVFPQSNIFQRNENRVILSRLLKIIFMNLGMASLAQAPSTSFITKIPQEPSPVTYALTDKSGVNFLDKSSELFETLPPESNDEALLTKAKDLTDTTNQPVAQLQFLKWPLCCSGLLFSSARAWYQLCVPEFGCNFDWTRDPLNDTVILDPIRATSSLGYLSSHMQFYWVPSASSSTNVDRDVDMTLGVTGLCTGMDDAQYQGLGLLVGTDSWCATHEGFLVCWFYSSSSSPAVFC</sequence>
<dbReference type="EMBL" id="VEPZ02001606">
    <property type="protein sequence ID" value="KAE8665787.1"/>
    <property type="molecule type" value="Genomic_DNA"/>
</dbReference>
<dbReference type="PANTHER" id="PTHR45835">
    <property type="entry name" value="YALI0A06105P"/>
    <property type="match status" value="1"/>
</dbReference>
<dbReference type="SUPFAM" id="SSF53098">
    <property type="entry name" value="Ribonuclease H-like"/>
    <property type="match status" value="1"/>
</dbReference>
<dbReference type="InterPro" id="IPR012337">
    <property type="entry name" value="RNaseH-like_sf"/>
</dbReference>
<dbReference type="GO" id="GO:0003676">
    <property type="term" value="F:nucleic acid binding"/>
    <property type="evidence" value="ECO:0007669"/>
    <property type="project" value="InterPro"/>
</dbReference>
<dbReference type="AlphaFoldDB" id="A0A6A2Y5J3"/>
<accession>A0A6A2Y5J3</accession>
<dbReference type="SUPFAM" id="SSF54160">
    <property type="entry name" value="Chromo domain-like"/>
    <property type="match status" value="1"/>
</dbReference>
<reference evidence="1" key="1">
    <citation type="submission" date="2019-09" db="EMBL/GenBank/DDBJ databases">
        <title>Draft genome information of white flower Hibiscus syriacus.</title>
        <authorList>
            <person name="Kim Y.-M."/>
        </authorList>
    </citation>
    <scope>NUCLEOTIDE SEQUENCE [LARGE SCALE GENOMIC DNA]</scope>
    <source>
        <strain evidence="1">YM2019G1</strain>
    </source>
</reference>
<protein>
    <recommendedName>
        <fullName evidence="3">Integrase catalytic domain-containing protein</fullName>
    </recommendedName>
</protein>